<proteinExistence type="predicted"/>
<dbReference type="Gene3D" id="3.30.559.30">
    <property type="entry name" value="Nonribosomal peptide synthetase, condensation domain"/>
    <property type="match status" value="1"/>
</dbReference>
<dbReference type="Gene3D" id="3.30.559.10">
    <property type="entry name" value="Chloramphenicol acetyltransferase-like domain"/>
    <property type="match status" value="1"/>
</dbReference>
<name>A0ABW1D6C5_9ACTN</name>
<dbReference type="Proteomes" id="UP001596058">
    <property type="component" value="Unassembled WGS sequence"/>
</dbReference>
<dbReference type="InterPro" id="IPR001242">
    <property type="entry name" value="Condensation_dom"/>
</dbReference>
<protein>
    <submittedName>
        <fullName evidence="2">Condensation domain-containing protein</fullName>
    </submittedName>
</protein>
<organism evidence="2 3">
    <name type="scientific">Nonomuraea insulae</name>
    <dbReference type="NCBI Taxonomy" id="1616787"/>
    <lineage>
        <taxon>Bacteria</taxon>
        <taxon>Bacillati</taxon>
        <taxon>Actinomycetota</taxon>
        <taxon>Actinomycetes</taxon>
        <taxon>Streptosporangiales</taxon>
        <taxon>Streptosporangiaceae</taxon>
        <taxon>Nonomuraea</taxon>
    </lineage>
</organism>
<dbReference type="Pfam" id="PF00668">
    <property type="entry name" value="Condensation"/>
    <property type="match status" value="1"/>
</dbReference>
<dbReference type="EMBL" id="JBHSPA010000094">
    <property type="protein sequence ID" value="MFC5833582.1"/>
    <property type="molecule type" value="Genomic_DNA"/>
</dbReference>
<sequence length="615" mass="67982">MFWAAHNSLPAGSKWHANFFGQWELEEGRPAEQVKRVLVALMARHEGLRTYYAYEGSPIQIVVPVADAAERCIVTAEEDAWERQDSLRQDTVFDIYEAPPVKFVIRTASDSLCLRVAVLIHHASIDHHGFSRLTEEFFETLAHPALADVRDEPVQPIDLALHERSASGLRQAERAAGYWREKLNAIPNRQFPWVSDGLTRRKGFVEVHHNSSIIAKKLDIIADRLRVTEPLIMATAFAMILSELSSNAQVGMFSMSANRRPKNVSCVTCVAQPALLHFDLSGVRTLADGIRRNSADYLRGMMYGEYDYDTVKRESVLAASRRGIFFRTAMTFNYVQLGHNLDTEPDSAIEVKVLTPDTIPSNTDIDFMAIRHPDSVSCTLDISEAVIDEATSSDVLKGMYRLINDCADSYVDPETRTGDPGSLITGPVHSSSWRKVDNCWVNVSVVADELRKISGVVSVRLTQKMVDNRPHLAGVIEYDSSRANENDVRLACRNIVYSAAPVIVPAELELIGLGDRGKPAPPSPGGPPGRGKKLITEACGRIVPRLVLDWDESALGQGIPASSIGLILEHLRKQGVHDLVETDFTSLRTLGELVKRIDNATENGPAPHQDPSRGA</sequence>
<keyword evidence="3" id="KW-1185">Reference proteome</keyword>
<evidence type="ECO:0000313" key="3">
    <source>
        <dbReference type="Proteomes" id="UP001596058"/>
    </source>
</evidence>
<dbReference type="InterPro" id="IPR023213">
    <property type="entry name" value="CAT-like_dom_sf"/>
</dbReference>
<accession>A0ABW1D6C5</accession>
<reference evidence="3" key="1">
    <citation type="journal article" date="2019" name="Int. J. Syst. Evol. Microbiol.">
        <title>The Global Catalogue of Microorganisms (GCM) 10K type strain sequencing project: providing services to taxonomists for standard genome sequencing and annotation.</title>
        <authorList>
            <consortium name="The Broad Institute Genomics Platform"/>
            <consortium name="The Broad Institute Genome Sequencing Center for Infectious Disease"/>
            <person name="Wu L."/>
            <person name="Ma J."/>
        </authorList>
    </citation>
    <scope>NUCLEOTIDE SEQUENCE [LARGE SCALE GENOMIC DNA]</scope>
    <source>
        <strain evidence="3">CCUG 53903</strain>
    </source>
</reference>
<dbReference type="RefSeq" id="WP_379523008.1">
    <property type="nucleotide sequence ID" value="NZ_JBHSPA010000094.1"/>
</dbReference>
<evidence type="ECO:0000259" key="1">
    <source>
        <dbReference type="Pfam" id="PF00668"/>
    </source>
</evidence>
<comment type="caution">
    <text evidence="2">The sequence shown here is derived from an EMBL/GenBank/DDBJ whole genome shotgun (WGS) entry which is preliminary data.</text>
</comment>
<dbReference type="PANTHER" id="PTHR45527">
    <property type="entry name" value="NONRIBOSOMAL PEPTIDE SYNTHETASE"/>
    <property type="match status" value="1"/>
</dbReference>
<dbReference type="PANTHER" id="PTHR45527:SF1">
    <property type="entry name" value="FATTY ACID SYNTHASE"/>
    <property type="match status" value="1"/>
</dbReference>
<gene>
    <name evidence="2" type="ORF">ACFPZ3_57895</name>
</gene>
<evidence type="ECO:0000313" key="2">
    <source>
        <dbReference type="EMBL" id="MFC5833582.1"/>
    </source>
</evidence>
<dbReference type="SUPFAM" id="SSF52777">
    <property type="entry name" value="CoA-dependent acyltransferases"/>
    <property type="match status" value="2"/>
</dbReference>
<feature type="domain" description="Condensation" evidence="1">
    <location>
        <begin position="3"/>
        <end position="408"/>
    </location>
</feature>